<comment type="function">
    <text evidence="9">Part of the tripartite ATP-independent periplasmic (TRAP) transport system.</text>
</comment>
<dbReference type="Proteomes" id="UP000309550">
    <property type="component" value="Unassembled WGS sequence"/>
</dbReference>
<sequence length="182" mass="19866">MDQRLLETLRSLNRWVAVAVGLMLLACAGFVLLDIILRQVGTSFGGTDEISGYVMAIATSWGMAFTLLELGHVRIDLIRSRVGDLGRSLFDLFSMVVLSATIVLIAIRCWPVVETSLSNASRANTVLATPLIWVQGPWFAGWVWFALMSCIITLIAAGMILRGRYDQSEAAIGAFAEVDSLQ</sequence>
<dbReference type="GO" id="GO:0005886">
    <property type="term" value="C:plasma membrane"/>
    <property type="evidence" value="ECO:0007669"/>
    <property type="project" value="UniProtKB-SubCell"/>
</dbReference>
<feature type="transmembrane region" description="Helical" evidence="9">
    <location>
        <begin position="50"/>
        <end position="68"/>
    </location>
</feature>
<evidence type="ECO:0000313" key="11">
    <source>
        <dbReference type="EMBL" id="TMM52829.1"/>
    </source>
</evidence>
<comment type="subcellular location">
    <subcellularLocation>
        <location evidence="1 9">Cell inner membrane</location>
        <topology evidence="1 9">Multi-pass membrane protein</topology>
    </subcellularLocation>
</comment>
<evidence type="ECO:0000256" key="2">
    <source>
        <dbReference type="ARBA" id="ARBA00022448"/>
    </source>
</evidence>
<organism evidence="11 12">
    <name type="scientific">Sulfitobacter sabulilitoris</name>
    <dbReference type="NCBI Taxonomy" id="2562655"/>
    <lineage>
        <taxon>Bacteria</taxon>
        <taxon>Pseudomonadati</taxon>
        <taxon>Pseudomonadota</taxon>
        <taxon>Alphaproteobacteria</taxon>
        <taxon>Rhodobacterales</taxon>
        <taxon>Roseobacteraceae</taxon>
        <taxon>Sulfitobacter</taxon>
    </lineage>
</organism>
<evidence type="ECO:0000256" key="6">
    <source>
        <dbReference type="ARBA" id="ARBA00022989"/>
    </source>
</evidence>
<evidence type="ECO:0000256" key="4">
    <source>
        <dbReference type="ARBA" id="ARBA00022519"/>
    </source>
</evidence>
<dbReference type="RefSeq" id="WP_138662370.1">
    <property type="nucleotide sequence ID" value="NZ_VANS01000002.1"/>
</dbReference>
<comment type="caution">
    <text evidence="11">The sequence shown here is derived from an EMBL/GenBank/DDBJ whole genome shotgun (WGS) entry which is preliminary data.</text>
</comment>
<keyword evidence="3" id="KW-1003">Cell membrane</keyword>
<dbReference type="Pfam" id="PF04290">
    <property type="entry name" value="DctQ"/>
    <property type="match status" value="1"/>
</dbReference>
<keyword evidence="5 9" id="KW-0812">Transmembrane</keyword>
<dbReference type="AlphaFoldDB" id="A0A5S3PFP5"/>
<protein>
    <recommendedName>
        <fullName evidence="9">TRAP transporter small permease protein</fullName>
    </recommendedName>
</protein>
<reference evidence="11 12" key="1">
    <citation type="submission" date="2019-05" db="EMBL/GenBank/DDBJ databases">
        <title>Sulfitobacter sabulilitoris sp. nov., isolated from a marine sand.</title>
        <authorList>
            <person name="Yoon J.-H."/>
        </authorList>
    </citation>
    <scope>NUCLEOTIDE SEQUENCE [LARGE SCALE GENOMIC DNA]</scope>
    <source>
        <strain evidence="11 12">HSMS-29</strain>
    </source>
</reference>
<evidence type="ECO:0000256" key="5">
    <source>
        <dbReference type="ARBA" id="ARBA00022692"/>
    </source>
</evidence>
<evidence type="ECO:0000256" key="1">
    <source>
        <dbReference type="ARBA" id="ARBA00004429"/>
    </source>
</evidence>
<evidence type="ECO:0000313" key="12">
    <source>
        <dbReference type="Proteomes" id="UP000309550"/>
    </source>
</evidence>
<dbReference type="InterPro" id="IPR055348">
    <property type="entry name" value="DctQ"/>
</dbReference>
<dbReference type="EMBL" id="VANS01000002">
    <property type="protein sequence ID" value="TMM52829.1"/>
    <property type="molecule type" value="Genomic_DNA"/>
</dbReference>
<feature type="transmembrane region" description="Helical" evidence="9">
    <location>
        <begin position="139"/>
        <end position="161"/>
    </location>
</feature>
<feature type="transmembrane region" description="Helical" evidence="9">
    <location>
        <begin position="12"/>
        <end position="38"/>
    </location>
</feature>
<accession>A0A5S3PFP5</accession>
<keyword evidence="6 9" id="KW-1133">Transmembrane helix</keyword>
<feature type="domain" description="Tripartite ATP-independent periplasmic transporters DctQ component" evidence="10">
    <location>
        <begin position="29"/>
        <end position="148"/>
    </location>
</feature>
<comment type="subunit">
    <text evidence="9">The complex comprises the extracytoplasmic solute receptor protein and the two transmembrane proteins.</text>
</comment>
<evidence type="ECO:0000256" key="9">
    <source>
        <dbReference type="RuleBase" id="RU369079"/>
    </source>
</evidence>
<dbReference type="PANTHER" id="PTHR35011">
    <property type="entry name" value="2,3-DIKETO-L-GULONATE TRAP TRANSPORTER SMALL PERMEASE PROTEIN YIAM"/>
    <property type="match status" value="1"/>
</dbReference>
<dbReference type="OrthoDB" id="6160477at2"/>
<name>A0A5S3PFP5_9RHOB</name>
<keyword evidence="12" id="KW-1185">Reference proteome</keyword>
<comment type="similarity">
    <text evidence="8 9">Belongs to the TRAP transporter small permease family.</text>
</comment>
<keyword evidence="2 9" id="KW-0813">Transport</keyword>
<proteinExistence type="inferred from homology"/>
<evidence type="ECO:0000256" key="7">
    <source>
        <dbReference type="ARBA" id="ARBA00023136"/>
    </source>
</evidence>
<dbReference type="PROSITE" id="PS51257">
    <property type="entry name" value="PROKAR_LIPOPROTEIN"/>
    <property type="match status" value="1"/>
</dbReference>
<dbReference type="GO" id="GO:0022857">
    <property type="term" value="F:transmembrane transporter activity"/>
    <property type="evidence" value="ECO:0007669"/>
    <property type="project" value="UniProtKB-UniRule"/>
</dbReference>
<keyword evidence="4 9" id="KW-0997">Cell inner membrane</keyword>
<keyword evidence="7 9" id="KW-0472">Membrane</keyword>
<dbReference type="InterPro" id="IPR007387">
    <property type="entry name" value="TRAP_DctQ"/>
</dbReference>
<evidence type="ECO:0000256" key="8">
    <source>
        <dbReference type="ARBA" id="ARBA00038436"/>
    </source>
</evidence>
<gene>
    <name evidence="11" type="ORF">FDT80_11270</name>
</gene>
<feature type="transmembrane region" description="Helical" evidence="9">
    <location>
        <begin position="89"/>
        <end position="113"/>
    </location>
</feature>
<evidence type="ECO:0000259" key="10">
    <source>
        <dbReference type="Pfam" id="PF04290"/>
    </source>
</evidence>
<evidence type="ECO:0000256" key="3">
    <source>
        <dbReference type="ARBA" id="ARBA00022475"/>
    </source>
</evidence>